<feature type="signal peptide" evidence="1">
    <location>
        <begin position="1"/>
        <end position="20"/>
    </location>
</feature>
<evidence type="ECO:0000313" key="4">
    <source>
        <dbReference type="Proteomes" id="UP001151478"/>
    </source>
</evidence>
<gene>
    <name evidence="3" type="ORF">N5A56_006225</name>
</gene>
<dbReference type="InterPro" id="IPR032710">
    <property type="entry name" value="NTF2-like_dom_sf"/>
</dbReference>
<comment type="caution">
    <text evidence="3">The sequence shown here is derived from an EMBL/GenBank/DDBJ whole genome shotgun (WGS) entry which is preliminary data.</text>
</comment>
<dbReference type="Proteomes" id="UP001151478">
    <property type="component" value="Unassembled WGS sequence"/>
</dbReference>
<evidence type="ECO:0000256" key="1">
    <source>
        <dbReference type="SAM" id="SignalP"/>
    </source>
</evidence>
<organism evidence="3 4">
    <name type="scientific">Polaribacter ponticola</name>
    <dbReference type="NCBI Taxonomy" id="2978475"/>
    <lineage>
        <taxon>Bacteria</taxon>
        <taxon>Pseudomonadati</taxon>
        <taxon>Bacteroidota</taxon>
        <taxon>Flavobacteriia</taxon>
        <taxon>Flavobacteriales</taxon>
        <taxon>Flavobacteriaceae</taxon>
    </lineage>
</organism>
<dbReference type="Pfam" id="PF12680">
    <property type="entry name" value="SnoaL_2"/>
    <property type="match status" value="1"/>
</dbReference>
<accession>A0ABT5S9S0</accession>
<evidence type="ECO:0000313" key="3">
    <source>
        <dbReference type="EMBL" id="MDD7914042.1"/>
    </source>
</evidence>
<dbReference type="InterPro" id="IPR037401">
    <property type="entry name" value="SnoaL-like"/>
</dbReference>
<dbReference type="EMBL" id="JAOSLC020000003">
    <property type="protein sequence ID" value="MDD7914042.1"/>
    <property type="molecule type" value="Genomic_DNA"/>
</dbReference>
<feature type="domain" description="SnoaL-like" evidence="2">
    <location>
        <begin position="41"/>
        <end position="134"/>
    </location>
</feature>
<protein>
    <submittedName>
        <fullName evidence="3">Nuclear transport factor 2 family protein</fullName>
    </submittedName>
</protein>
<dbReference type="Gene3D" id="3.10.450.50">
    <property type="match status" value="2"/>
</dbReference>
<evidence type="ECO:0000259" key="2">
    <source>
        <dbReference type="Pfam" id="PF12680"/>
    </source>
</evidence>
<feature type="chain" id="PRO_5045053992" evidence="1">
    <location>
        <begin position="21"/>
        <end position="292"/>
    </location>
</feature>
<keyword evidence="4" id="KW-1185">Reference proteome</keyword>
<dbReference type="SUPFAM" id="SSF54427">
    <property type="entry name" value="NTF2-like"/>
    <property type="match status" value="2"/>
</dbReference>
<sequence length="292" mass="31827">MKQSKLILTGIIIFSMLFIACSDDDDNGTVQPTNTEKSIAVLQAIQSGDVTAMQDYISATTYIQHNLSYPDGAAAVIGATQSGAFSGTTINTVRSFEDDDIVVLHSEYGGTWNGGTPQAVFDVFRFENGLIVEHWDNLDNVQDDGDSTTQLNGTLTPTTDLSQTSANRALITLFGQNFFLNGEYSDASFATFFNETDFVQHSVNAGTDITGLKGFVQNVLGEGTPFYQSIEFIHVEGNFALMQSQGFPDATSGLASAYYDLFRIEDGKIVEHWDVVQEIPAQADWANSNGKW</sequence>
<proteinExistence type="predicted"/>
<reference evidence="3" key="1">
    <citation type="submission" date="2023-02" db="EMBL/GenBank/DDBJ databases">
        <title>Polaribacter ponticola sp. nov., isolated from seawater.</title>
        <authorList>
            <person name="Baek J.H."/>
            <person name="Kim J.M."/>
            <person name="Choi D.G."/>
            <person name="Jeon C.O."/>
        </authorList>
    </citation>
    <scope>NUCLEOTIDE SEQUENCE</scope>
    <source>
        <strain evidence="3">MSW5</strain>
    </source>
</reference>
<dbReference type="RefSeq" id="WP_265724714.1">
    <property type="nucleotide sequence ID" value="NZ_JAOSLC020000003.1"/>
</dbReference>
<dbReference type="PROSITE" id="PS51257">
    <property type="entry name" value="PROKAR_LIPOPROTEIN"/>
    <property type="match status" value="1"/>
</dbReference>
<name>A0ABT5S9S0_9FLAO</name>
<keyword evidence="1" id="KW-0732">Signal</keyword>